<protein>
    <submittedName>
        <fullName evidence="1">Uncharacterized protein</fullName>
    </submittedName>
</protein>
<accession>A0ABQ9XTI9</accession>
<comment type="caution">
    <text evidence="1">The sequence shown here is derived from an EMBL/GenBank/DDBJ whole genome shotgun (WGS) entry which is preliminary data.</text>
</comment>
<keyword evidence="2" id="KW-1185">Reference proteome</keyword>
<dbReference type="Proteomes" id="UP001281761">
    <property type="component" value="Unassembled WGS sequence"/>
</dbReference>
<organism evidence="1 2">
    <name type="scientific">Blattamonas nauphoetae</name>
    <dbReference type="NCBI Taxonomy" id="2049346"/>
    <lineage>
        <taxon>Eukaryota</taxon>
        <taxon>Metamonada</taxon>
        <taxon>Preaxostyla</taxon>
        <taxon>Oxymonadida</taxon>
        <taxon>Blattamonas</taxon>
    </lineage>
</organism>
<evidence type="ECO:0000313" key="2">
    <source>
        <dbReference type="Proteomes" id="UP001281761"/>
    </source>
</evidence>
<sequence length="138" mass="15138">MECSDGIDSISLPHFTIKANTQLTSASYFITSHSLHSTNSISPDSSFLRNLLSFQVSVIFLLPPQCHTYYTHLHFFSSLRYGVLNSPLSTPPHKLSRRSSLLSSSLDLRNSFVVSSGLSLGSHFIAVFSILTVGFPTA</sequence>
<dbReference type="EMBL" id="JARBJD010000074">
    <property type="protein sequence ID" value="KAK2954789.1"/>
    <property type="molecule type" value="Genomic_DNA"/>
</dbReference>
<evidence type="ECO:0000313" key="1">
    <source>
        <dbReference type="EMBL" id="KAK2954789.1"/>
    </source>
</evidence>
<name>A0ABQ9XTI9_9EUKA</name>
<reference evidence="1 2" key="1">
    <citation type="journal article" date="2022" name="bioRxiv">
        <title>Genomics of Preaxostyla Flagellates Illuminates Evolutionary Transitions and the Path Towards Mitochondrial Loss.</title>
        <authorList>
            <person name="Novak L.V.F."/>
            <person name="Treitli S.C."/>
            <person name="Pyrih J."/>
            <person name="Halakuc P."/>
            <person name="Pipaliya S.V."/>
            <person name="Vacek V."/>
            <person name="Brzon O."/>
            <person name="Soukal P."/>
            <person name="Eme L."/>
            <person name="Dacks J.B."/>
            <person name="Karnkowska A."/>
            <person name="Elias M."/>
            <person name="Hampl V."/>
        </authorList>
    </citation>
    <scope>NUCLEOTIDE SEQUENCE [LARGE SCALE GENOMIC DNA]</scope>
    <source>
        <strain evidence="1">NAU3</strain>
        <tissue evidence="1">Gut</tissue>
    </source>
</reference>
<proteinExistence type="predicted"/>
<gene>
    <name evidence="1" type="ORF">BLNAU_10274</name>
</gene>